<evidence type="ECO:0000313" key="2">
    <source>
        <dbReference type="EMBL" id="AXW87982.1"/>
    </source>
</evidence>
<evidence type="ECO:0008006" key="4">
    <source>
        <dbReference type="Google" id="ProtNLM"/>
    </source>
</evidence>
<feature type="region of interest" description="Disordered" evidence="1">
    <location>
        <begin position="106"/>
        <end position="127"/>
    </location>
</feature>
<accession>A0AAD0WLK7</accession>
<dbReference type="InterPro" id="IPR021085">
    <property type="entry name" value="AvrE_T3Es"/>
</dbReference>
<dbReference type="KEGG" id="lbq:CKQ53_14060"/>
<feature type="region of interest" description="Disordered" evidence="1">
    <location>
        <begin position="168"/>
        <end position="190"/>
    </location>
</feature>
<protein>
    <recommendedName>
        <fullName evidence="4">Avirulence protein</fullName>
    </recommendedName>
</protein>
<dbReference type="EMBL" id="CP023009">
    <property type="protein sequence ID" value="AXW87982.1"/>
    <property type="molecule type" value="Genomic_DNA"/>
</dbReference>
<sequence>MGGSNDRPVPGPEGRRDKLKLSTLSFSFSAELNVFSQPLTRQSPFIQKPLWETTMLGNIRHIHHKTVAEVHAPPVSGEGRAVSLGHTSVAGQKATRSLAQEGMRLASTPRVSQPAQHPEALGSQVGRSPNLRDMREAIDRAMQNAPDTEATAETPVKTVTTLRELLQRSLSRQSSSSAGSSRTGSMHSAVSHFSEAASTNADHAPAAVGLGLSLDKKGKVIVGDEVPAPLKTVLSQTLGKHDVPFVAHHKNSNGTHHVLMDKIGRLFSLHHGKHGLVGLHSSVPSRKDSELLHSKASAGYSLHLSETQVHTEANINGKDAGSQSLPNPTGGLQSQLSGIFLDDHDEALRLHDGKLFSLSPDGVWQQKDDRKHSQLSRQADGGLYAVKENHTLSNLSAGMESAAFADKITSFSSNLDGQTVVLTTPDSGVGKLHLLPTLDAPLAEHRALQLSLNGTHALERGSEQVDAKAVGLDRQQLLVADHEGRVFAGTLPQGDGHQVELTPLHSPDLEGSLGKGHHTEGFVSNGEGSLHAVVKDAQGHKHLAAPASEGRGFKPGWNLSDSLVVDHKMGLLNVAPPSSSVMNMGRFGMMALHEGKVHYVDSTTRSWTPTSISASQLKRGLDNQPYVLHDGQVKALSINQKADSVVHGDSNVFALSHARNAPKAGDALPGLEKKRGAVALAVVNPNRFISADAAGEIQLHQIRPGTNRASVPATALPKDGLTGKIADLALDRDSNLFALNRDGALFTLPRDAWQGEHVGTVGARWQPVDTPEGVKADRLDTTPEHDLVVHQGDRQQRLTPGGWAEHRPNTAITPAQPRAAETVYQRLRGDTKAVSIPGTGLTAQLDTQVLGQAAQENKKTNSGFVDRMRANVIKLPAELGRSVGDGIQHHFKGRAGLHPLYSAQASVFKRLEVLNTQRQQSPSMNRTDLKTKLSQLDLGDAGKPLMAALHRFHQDLELSSGNAALLLGKHQGLINAKGDIHHQFTPSALKSAIQGLNSHRSGKSLSEALMTATLAHPSSTDSKATALLKQFVLKKVDMSYQSDKLVQGAHRDVHDAMALTKSRLALDTLTIGDLHGIVDKLAQYSGASPTKADLQPMHEALALLRDHQYGHHEVKRATDMGFTSFSALEADYDAVKTFTRAFKDERHAVSVTSRTSLQAGDQEQLAQKMKDTVLSLNAGESISFNRNYNAGVSSVYVMPTQLAKVTINHIPSPLIASGGVTGDRGYSLSFSRGDSGIEVSFGRTGGLSAKAGMIVGHEPKATAENLILDDDHTLTFDLRVGVSGSATIGASRQNGLSFTLSEKELPSFIDELTRGAINPLELVKKGTEHQVKQGLSVTFDVDGAFTLDGRAAVNMTDNDNQTFSTTTRASLGVSGGVNVLSASHDHSTVRGDLSEKSTASNNRVRFFNHASVGANAALWAGMATTQPGKGTLPAGFGTGASATLSVDTKTSHSIALKVKVAEPLQKNDIEELTASLEKHFGDVETQHLLGGVKKLDDIDEQLAIVHRHFDAKTPQSDGQYNAMQSLSKAVRQQSAAKQQAVMLSSVSHSASYANLSKLDSNGVLHALRKLVSDNLPPTNAERIHAFMSDDPALKAVITHLQSLPNASASVNLEPKDAVKEQVEKGIQNNSLSKQAIVDLFKDSNNLRIGSISFTETVKKKEGFTFPTPIVGASSSVDVSMSKSLGEIHFSYGQNQDTPRHFSLEGDIARANPSLAQALDSLHQEGMTLAKH</sequence>
<proteinExistence type="predicted"/>
<dbReference type="Pfam" id="PF11725">
    <property type="entry name" value="AvrE_T3Es"/>
    <property type="match status" value="1"/>
</dbReference>
<organism evidence="2 3">
    <name type="scientific">Lonsdalea britannica</name>
    <dbReference type="NCBI Taxonomy" id="1082704"/>
    <lineage>
        <taxon>Bacteria</taxon>
        <taxon>Pseudomonadati</taxon>
        <taxon>Pseudomonadota</taxon>
        <taxon>Gammaproteobacteria</taxon>
        <taxon>Enterobacterales</taxon>
        <taxon>Pectobacteriaceae</taxon>
        <taxon>Lonsdalea</taxon>
    </lineage>
</organism>
<dbReference type="Proteomes" id="UP000263881">
    <property type="component" value="Chromosome"/>
</dbReference>
<feature type="compositionally biased region" description="Low complexity" evidence="1">
    <location>
        <begin position="168"/>
        <end position="185"/>
    </location>
</feature>
<evidence type="ECO:0000256" key="1">
    <source>
        <dbReference type="SAM" id="MobiDB-lite"/>
    </source>
</evidence>
<reference evidence="2 3" key="1">
    <citation type="submission" date="2017-08" db="EMBL/GenBank/DDBJ databases">
        <title>Comparative genomics of bacteria isolated from necrotic lesions of AOD affected trees.</title>
        <authorList>
            <person name="Doonan J."/>
            <person name="Denman S."/>
            <person name="McDonald J.E."/>
        </authorList>
    </citation>
    <scope>NUCLEOTIDE SEQUENCE [LARGE SCALE GENOMIC DNA]</scope>
    <source>
        <strain evidence="2 3">477</strain>
    </source>
</reference>
<gene>
    <name evidence="2" type="ORF">CKQ53_14060</name>
</gene>
<keyword evidence="3" id="KW-1185">Reference proteome</keyword>
<evidence type="ECO:0000313" key="3">
    <source>
        <dbReference type="Proteomes" id="UP000263881"/>
    </source>
</evidence>
<name>A0AAD0WLK7_9GAMM</name>